<dbReference type="OrthoDB" id="9803333at2"/>
<keyword evidence="5" id="KW-1185">Reference proteome</keyword>
<dbReference type="AlphaFoldDB" id="A0A2Z2P141"/>
<dbReference type="InterPro" id="IPR002347">
    <property type="entry name" value="SDR_fam"/>
</dbReference>
<evidence type="ECO:0000313" key="4">
    <source>
        <dbReference type="EMBL" id="ASJ74037.1"/>
    </source>
</evidence>
<dbReference type="InterPro" id="IPR020904">
    <property type="entry name" value="Sc_DH/Rdtase_CS"/>
</dbReference>
<evidence type="ECO:0000259" key="3">
    <source>
        <dbReference type="SMART" id="SM00822"/>
    </source>
</evidence>
<dbReference type="Pfam" id="PF13561">
    <property type="entry name" value="adh_short_C2"/>
    <property type="match status" value="1"/>
</dbReference>
<gene>
    <name evidence="4" type="primary">gno_2</name>
    <name evidence="4" type="ORF">IMCC3135_19790</name>
</gene>
<organism evidence="4 5">
    <name type="scientific">Granulosicoccus antarcticus IMCC3135</name>
    <dbReference type="NCBI Taxonomy" id="1192854"/>
    <lineage>
        <taxon>Bacteria</taxon>
        <taxon>Pseudomonadati</taxon>
        <taxon>Pseudomonadota</taxon>
        <taxon>Gammaproteobacteria</taxon>
        <taxon>Chromatiales</taxon>
        <taxon>Granulosicoccaceae</taxon>
        <taxon>Granulosicoccus</taxon>
    </lineage>
</organism>
<protein>
    <submittedName>
        <fullName evidence="4">Gluconate 5-dehydrogenase</fullName>
        <ecNumber evidence="4">1.1.1.69</ecNumber>
    </submittedName>
</protein>
<dbReference type="InterPro" id="IPR036291">
    <property type="entry name" value="NAD(P)-bd_dom_sf"/>
</dbReference>
<dbReference type="SUPFAM" id="SSF51735">
    <property type="entry name" value="NAD(P)-binding Rossmann-fold domains"/>
    <property type="match status" value="1"/>
</dbReference>
<dbReference type="PROSITE" id="PS00061">
    <property type="entry name" value="ADH_SHORT"/>
    <property type="match status" value="1"/>
</dbReference>
<reference evidence="4 5" key="1">
    <citation type="submission" date="2016-12" db="EMBL/GenBank/DDBJ databases">
        <authorList>
            <person name="Song W.-J."/>
            <person name="Kurnit D.M."/>
        </authorList>
    </citation>
    <scope>NUCLEOTIDE SEQUENCE [LARGE SCALE GENOMIC DNA]</scope>
    <source>
        <strain evidence="4 5">IMCC3135</strain>
    </source>
</reference>
<evidence type="ECO:0000313" key="5">
    <source>
        <dbReference type="Proteomes" id="UP000250079"/>
    </source>
</evidence>
<keyword evidence="2 4" id="KW-0560">Oxidoreductase</keyword>
<dbReference type="GO" id="GO:0008874">
    <property type="term" value="F:gluconate 5-dehydrogenase activity"/>
    <property type="evidence" value="ECO:0007669"/>
    <property type="project" value="UniProtKB-EC"/>
</dbReference>
<dbReference type="FunFam" id="3.40.50.720:FF:000084">
    <property type="entry name" value="Short-chain dehydrogenase reductase"/>
    <property type="match status" value="1"/>
</dbReference>
<dbReference type="RefSeq" id="WP_088919129.1">
    <property type="nucleotide sequence ID" value="NZ_CP018632.1"/>
</dbReference>
<accession>A0A2Z2P141</accession>
<feature type="domain" description="Ketoreductase" evidence="3">
    <location>
        <begin position="15"/>
        <end position="195"/>
    </location>
</feature>
<dbReference type="InterPro" id="IPR057326">
    <property type="entry name" value="KR_dom"/>
</dbReference>
<dbReference type="Gene3D" id="3.40.50.720">
    <property type="entry name" value="NAD(P)-binding Rossmann-like Domain"/>
    <property type="match status" value="1"/>
</dbReference>
<evidence type="ECO:0000256" key="2">
    <source>
        <dbReference type="ARBA" id="ARBA00023002"/>
    </source>
</evidence>
<dbReference type="KEGG" id="gai:IMCC3135_19790"/>
<name>A0A2Z2P141_9GAMM</name>
<comment type="similarity">
    <text evidence="1">Belongs to the short-chain dehydrogenases/reductases (SDR) family.</text>
</comment>
<sequence length="260" mass="27710">MSDASPDSLFKLSGKTALVTGGSRGIGRSLALGLAAAGADVIATTRSEDPLTELCHSIEALGRKCHVFQLDVRDVSSVTRLFAELKNQRLSADILINNAGVEQVCPSLDVDEALWDTICDTNLKGSFFVAQQFAKALIALQKEGSLINLGSLTSAVGVPTATAYTASKSGILGMTRALSTEWSPQGIRVNAIGPGYFRTELTEAFYQDQAWQDAMRAKIPMDRFGQLDELTGIAVFLASRASSYVSGQIFYVDGGYLASI</sequence>
<proteinExistence type="inferred from homology"/>
<dbReference type="EC" id="1.1.1.69" evidence="4"/>
<evidence type="ECO:0000256" key="1">
    <source>
        <dbReference type="ARBA" id="ARBA00006484"/>
    </source>
</evidence>
<dbReference type="SMART" id="SM00822">
    <property type="entry name" value="PKS_KR"/>
    <property type="match status" value="1"/>
</dbReference>
<dbReference type="Proteomes" id="UP000250079">
    <property type="component" value="Chromosome"/>
</dbReference>
<dbReference type="PANTHER" id="PTHR42760">
    <property type="entry name" value="SHORT-CHAIN DEHYDROGENASES/REDUCTASES FAMILY MEMBER"/>
    <property type="match status" value="1"/>
</dbReference>
<dbReference type="PANTHER" id="PTHR42760:SF115">
    <property type="entry name" value="3-OXOACYL-[ACYL-CARRIER-PROTEIN] REDUCTASE FABG"/>
    <property type="match status" value="1"/>
</dbReference>
<dbReference type="PRINTS" id="PR00080">
    <property type="entry name" value="SDRFAMILY"/>
</dbReference>
<dbReference type="PRINTS" id="PR00081">
    <property type="entry name" value="GDHRDH"/>
</dbReference>
<dbReference type="EMBL" id="CP018632">
    <property type="protein sequence ID" value="ASJ74037.1"/>
    <property type="molecule type" value="Genomic_DNA"/>
</dbReference>